<protein>
    <submittedName>
        <fullName evidence="1">Uncharacterized protein</fullName>
    </submittedName>
</protein>
<organism evidence="1">
    <name type="scientific">human gut metagenome</name>
    <dbReference type="NCBI Taxonomy" id="408170"/>
    <lineage>
        <taxon>unclassified sequences</taxon>
        <taxon>metagenomes</taxon>
        <taxon>organismal metagenomes</taxon>
    </lineage>
</organism>
<dbReference type="AlphaFoldDB" id="K1RY52"/>
<comment type="caution">
    <text evidence="1">The sequence shown here is derived from an EMBL/GenBank/DDBJ whole genome shotgun (WGS) entry which is preliminary data.</text>
</comment>
<feature type="non-terminal residue" evidence="1">
    <location>
        <position position="1"/>
    </location>
</feature>
<evidence type="ECO:0000313" key="1">
    <source>
        <dbReference type="EMBL" id="EKC46350.1"/>
    </source>
</evidence>
<accession>K1RY52</accession>
<dbReference type="EMBL" id="AJWZ01011145">
    <property type="protein sequence ID" value="EKC46350.1"/>
    <property type="molecule type" value="Genomic_DNA"/>
</dbReference>
<reference evidence="1" key="1">
    <citation type="journal article" date="2013" name="Environ. Microbiol.">
        <title>Microbiota from the distal guts of lean and obese adolescents exhibit partial functional redundancy besides clear differences in community structure.</title>
        <authorList>
            <person name="Ferrer M."/>
            <person name="Ruiz A."/>
            <person name="Lanza F."/>
            <person name="Haange S.B."/>
            <person name="Oberbach A."/>
            <person name="Till H."/>
            <person name="Bargiela R."/>
            <person name="Campoy C."/>
            <person name="Segura M.T."/>
            <person name="Richter M."/>
            <person name="von Bergen M."/>
            <person name="Seifert J."/>
            <person name="Suarez A."/>
        </authorList>
    </citation>
    <scope>NUCLEOTIDE SEQUENCE</scope>
</reference>
<gene>
    <name evidence="1" type="ORF">OBE_16310</name>
</gene>
<proteinExistence type="predicted"/>
<sequence>FNAGNYNTAISQSASAELISKILYPNR</sequence>
<name>K1RY52_9ZZZZ</name>